<comment type="caution">
    <text evidence="1">The sequence shown here is derived from an EMBL/GenBank/DDBJ whole genome shotgun (WGS) entry which is preliminary data.</text>
</comment>
<evidence type="ECO:0000313" key="2">
    <source>
        <dbReference type="Proteomes" id="UP000765509"/>
    </source>
</evidence>
<protein>
    <recommendedName>
        <fullName evidence="3">Retrotransposon gag domain-containing protein</fullName>
    </recommendedName>
</protein>
<evidence type="ECO:0008006" key="3">
    <source>
        <dbReference type="Google" id="ProtNLM"/>
    </source>
</evidence>
<keyword evidence="2" id="KW-1185">Reference proteome</keyword>
<sequence length="230" mass="27153">MINNTNNFATHLAKSDSERQKLKNQIIANVEKIHKNYETHIPRHSTPLTEVKMYAKGSLNPLLRGNPICAKDISKLEEWPTFAGEGEYKHIELIRTIDLLQEDFQIPDEIILGKLHSLFTRTAKKWYYKMRQDHGRHDWHEWKSEIITKWGNNSWGFQMENAFEGAILNSEKDKPLNWFLQQKDRLSALHPDMSESIVNMKILRRCGGELEHAIKGFNRRLHQRHGIYHY</sequence>
<evidence type="ECO:0000313" key="1">
    <source>
        <dbReference type="EMBL" id="MBW0547150.1"/>
    </source>
</evidence>
<name>A0A9Q3INL8_9BASI</name>
<reference evidence="1" key="1">
    <citation type="submission" date="2021-03" db="EMBL/GenBank/DDBJ databases">
        <title>Draft genome sequence of rust myrtle Austropuccinia psidii MF-1, a brazilian biotype.</title>
        <authorList>
            <person name="Quecine M.C."/>
            <person name="Pachon D.M.R."/>
            <person name="Bonatelli M.L."/>
            <person name="Correr F.H."/>
            <person name="Franceschini L.M."/>
            <person name="Leite T.F."/>
            <person name="Margarido G.R.A."/>
            <person name="Almeida C.A."/>
            <person name="Ferrarezi J.A."/>
            <person name="Labate C.A."/>
        </authorList>
    </citation>
    <scope>NUCLEOTIDE SEQUENCE</scope>
    <source>
        <strain evidence="1">MF-1</strain>
    </source>
</reference>
<organism evidence="1 2">
    <name type="scientific">Austropuccinia psidii MF-1</name>
    <dbReference type="NCBI Taxonomy" id="1389203"/>
    <lineage>
        <taxon>Eukaryota</taxon>
        <taxon>Fungi</taxon>
        <taxon>Dikarya</taxon>
        <taxon>Basidiomycota</taxon>
        <taxon>Pucciniomycotina</taxon>
        <taxon>Pucciniomycetes</taxon>
        <taxon>Pucciniales</taxon>
        <taxon>Sphaerophragmiaceae</taxon>
        <taxon>Austropuccinia</taxon>
    </lineage>
</organism>
<dbReference type="OrthoDB" id="8034633at2759"/>
<gene>
    <name evidence="1" type="ORF">O181_086865</name>
</gene>
<proteinExistence type="predicted"/>
<dbReference type="EMBL" id="AVOT02052207">
    <property type="protein sequence ID" value="MBW0547150.1"/>
    <property type="molecule type" value="Genomic_DNA"/>
</dbReference>
<accession>A0A9Q3INL8</accession>
<dbReference type="AlphaFoldDB" id="A0A9Q3INL8"/>
<dbReference type="Proteomes" id="UP000765509">
    <property type="component" value="Unassembled WGS sequence"/>
</dbReference>